<protein>
    <submittedName>
        <fullName evidence="2">PilZ domain-containing protein</fullName>
    </submittedName>
</protein>
<name>A0ABT1XRY6_9SPHN</name>
<accession>A0ABT1XRY6</accession>
<dbReference type="EMBL" id="JANKHH010000003">
    <property type="protein sequence ID" value="MCR2833445.1"/>
    <property type="molecule type" value="Genomic_DNA"/>
</dbReference>
<dbReference type="SUPFAM" id="SSF141371">
    <property type="entry name" value="PilZ domain-like"/>
    <property type="match status" value="1"/>
</dbReference>
<dbReference type="Proteomes" id="UP001206067">
    <property type="component" value="Unassembled WGS sequence"/>
</dbReference>
<dbReference type="Pfam" id="PF07238">
    <property type="entry name" value="PilZ"/>
    <property type="match status" value="1"/>
</dbReference>
<gene>
    <name evidence="2" type="ORF">NSO95_05775</name>
</gene>
<sequence>MRSYNRFDTDQEIECKVRRQKGIVRLYNLSCGGCMIESDNAELDTGTEIMVRLGPKTIIPGRVVWRSEKNAGIKFATPVHQKVVQHYGYTPNEEFDRYDARDRFGLPISV</sequence>
<evidence type="ECO:0000313" key="2">
    <source>
        <dbReference type="EMBL" id="MCR2833445.1"/>
    </source>
</evidence>
<keyword evidence="3" id="KW-1185">Reference proteome</keyword>
<comment type="caution">
    <text evidence="2">The sequence shown here is derived from an EMBL/GenBank/DDBJ whole genome shotgun (WGS) entry which is preliminary data.</text>
</comment>
<feature type="domain" description="PilZ" evidence="1">
    <location>
        <begin position="2"/>
        <end position="80"/>
    </location>
</feature>
<dbReference type="Gene3D" id="2.40.10.220">
    <property type="entry name" value="predicted glycosyltransferase like domains"/>
    <property type="match status" value="1"/>
</dbReference>
<dbReference type="RefSeq" id="WP_257595211.1">
    <property type="nucleotide sequence ID" value="NZ_JANKHH010000003.1"/>
</dbReference>
<organism evidence="2 3">
    <name type="scientific">Parerythrobacter lacustris</name>
    <dbReference type="NCBI Taxonomy" id="2969984"/>
    <lineage>
        <taxon>Bacteria</taxon>
        <taxon>Pseudomonadati</taxon>
        <taxon>Pseudomonadota</taxon>
        <taxon>Alphaproteobacteria</taxon>
        <taxon>Sphingomonadales</taxon>
        <taxon>Erythrobacteraceae</taxon>
        <taxon>Parerythrobacter</taxon>
    </lineage>
</organism>
<evidence type="ECO:0000259" key="1">
    <source>
        <dbReference type="Pfam" id="PF07238"/>
    </source>
</evidence>
<dbReference type="InterPro" id="IPR009875">
    <property type="entry name" value="PilZ_domain"/>
</dbReference>
<reference evidence="2 3" key="1">
    <citation type="submission" date="2022-08" db="EMBL/GenBank/DDBJ databases">
        <title>Polyphasic taxonomy analysis of Qipengyuania sp.RS5-5.</title>
        <authorList>
            <person name="Xamxidin M."/>
            <person name="Wu M."/>
        </authorList>
    </citation>
    <scope>NUCLEOTIDE SEQUENCE [LARGE SCALE GENOMIC DNA]</scope>
    <source>
        <strain evidence="2 3">RS5-5</strain>
    </source>
</reference>
<proteinExistence type="predicted"/>
<evidence type="ECO:0000313" key="3">
    <source>
        <dbReference type="Proteomes" id="UP001206067"/>
    </source>
</evidence>